<keyword evidence="1 2" id="KW-0175">Coiled coil</keyword>
<organism evidence="6 7">
    <name type="scientific">Rotaria socialis</name>
    <dbReference type="NCBI Taxonomy" id="392032"/>
    <lineage>
        <taxon>Eukaryota</taxon>
        <taxon>Metazoa</taxon>
        <taxon>Spiralia</taxon>
        <taxon>Gnathifera</taxon>
        <taxon>Rotifera</taxon>
        <taxon>Eurotatoria</taxon>
        <taxon>Bdelloidea</taxon>
        <taxon>Philodinida</taxon>
        <taxon>Philodinidae</taxon>
        <taxon>Rotaria</taxon>
    </lineage>
</organism>
<feature type="transmembrane region" description="Helical" evidence="4">
    <location>
        <begin position="118"/>
        <end position="137"/>
    </location>
</feature>
<feature type="compositionally biased region" description="Low complexity" evidence="3">
    <location>
        <begin position="332"/>
        <end position="342"/>
    </location>
</feature>
<feature type="region of interest" description="Disordered" evidence="3">
    <location>
        <begin position="285"/>
        <end position="359"/>
    </location>
</feature>
<keyword evidence="4" id="KW-0472">Membrane</keyword>
<feature type="compositionally biased region" description="Basic residues" evidence="3">
    <location>
        <begin position="321"/>
        <end position="330"/>
    </location>
</feature>
<proteinExistence type="predicted"/>
<feature type="coiled-coil region" evidence="2">
    <location>
        <begin position="215"/>
        <end position="242"/>
    </location>
</feature>
<evidence type="ECO:0000256" key="1">
    <source>
        <dbReference type="PROSITE-ProRule" id="PRU00290"/>
    </source>
</evidence>
<evidence type="ECO:0000313" key="6">
    <source>
        <dbReference type="EMBL" id="CAF4136929.1"/>
    </source>
</evidence>
<sequence>MTTSLFMKYSIEYHCCSLKNHSDKRYDTIVVHFNDWASPFENPPRATQYEAPRQLNSLQNDVNQVVTIMKDNLDKVLERDANLAAVENRANALESGASQFSINAQKLKSKYWWKNVKMWIIIIIIIIVLIIVIVVAATQSSKGNNNGNQNNNVEEKKWFCLIVFVLLNRSNNGGGASPAAPGGSKRMAQQLAQVDEVVDIMRQNVDKVLERDKNLSLLDDRADKLQHNAAQFEQQAGKLKRKFWLQNMKMMIIMGVVGTILTIVIIGWIYSKAKGVVPALPANPAEGDADTTTPISSANDELPKVAGDSMAVPAEENATGKPRKNKRKKTTSGGSSASSSAAPTNKNDGSASGADTLKSVKKRLIRTLLQ</sequence>
<evidence type="ECO:0000256" key="2">
    <source>
        <dbReference type="SAM" id="Coils"/>
    </source>
</evidence>
<dbReference type="Proteomes" id="UP000663873">
    <property type="component" value="Unassembled WGS sequence"/>
</dbReference>
<keyword evidence="7" id="KW-1185">Reference proteome</keyword>
<comment type="caution">
    <text evidence="6">The sequence shown here is derived from an EMBL/GenBank/DDBJ whole genome shotgun (WGS) entry which is preliminary data.</text>
</comment>
<keyword evidence="4" id="KW-0812">Transmembrane</keyword>
<dbReference type="PANTHER" id="PTHR45701">
    <property type="entry name" value="SYNAPTOBREVIN FAMILY MEMBER"/>
    <property type="match status" value="1"/>
</dbReference>
<dbReference type="PROSITE" id="PS50892">
    <property type="entry name" value="V_SNARE"/>
    <property type="match status" value="2"/>
</dbReference>
<dbReference type="GO" id="GO:0016192">
    <property type="term" value="P:vesicle-mediated transport"/>
    <property type="evidence" value="ECO:0007669"/>
    <property type="project" value="InterPro"/>
</dbReference>
<dbReference type="EMBL" id="CAJOBP010000183">
    <property type="protein sequence ID" value="CAF4136929.1"/>
    <property type="molecule type" value="Genomic_DNA"/>
</dbReference>
<feature type="domain" description="V-SNARE coiled-coil homology" evidence="5">
    <location>
        <begin position="186"/>
        <end position="246"/>
    </location>
</feature>
<feature type="domain" description="V-SNARE coiled-coil homology" evidence="5">
    <location>
        <begin position="54"/>
        <end position="114"/>
    </location>
</feature>
<evidence type="ECO:0000256" key="3">
    <source>
        <dbReference type="SAM" id="MobiDB-lite"/>
    </source>
</evidence>
<dbReference type="CDD" id="cd15870">
    <property type="entry name" value="R-SNARE_VAMP2"/>
    <property type="match status" value="1"/>
</dbReference>
<dbReference type="PROSITE" id="PS00417">
    <property type="entry name" value="SYNAPTOBREVIN"/>
    <property type="match status" value="1"/>
</dbReference>
<protein>
    <recommendedName>
        <fullName evidence="5">V-SNARE coiled-coil homology domain-containing protein</fullName>
    </recommendedName>
</protein>
<dbReference type="InterPro" id="IPR001388">
    <property type="entry name" value="Synaptobrevin-like"/>
</dbReference>
<dbReference type="InterPro" id="IPR016444">
    <property type="entry name" value="Synaptobrevin/VAMP"/>
</dbReference>
<reference evidence="6" key="1">
    <citation type="submission" date="2021-02" db="EMBL/GenBank/DDBJ databases">
        <authorList>
            <person name="Nowell W R."/>
        </authorList>
    </citation>
    <scope>NUCLEOTIDE SEQUENCE</scope>
</reference>
<gene>
    <name evidence="6" type="ORF">UJA718_LOCUS2634</name>
</gene>
<name>A0A819XBM7_9BILA</name>
<dbReference type="PRINTS" id="PR00219">
    <property type="entry name" value="SYNAPTOBREVN"/>
</dbReference>
<dbReference type="InterPro" id="IPR042855">
    <property type="entry name" value="V_SNARE_CC"/>
</dbReference>
<dbReference type="SUPFAM" id="SSF58038">
    <property type="entry name" value="SNARE fusion complex"/>
    <property type="match status" value="2"/>
</dbReference>
<evidence type="ECO:0000313" key="7">
    <source>
        <dbReference type="Proteomes" id="UP000663873"/>
    </source>
</evidence>
<accession>A0A819XBM7</accession>
<dbReference type="Pfam" id="PF00957">
    <property type="entry name" value="Synaptobrevin"/>
    <property type="match status" value="2"/>
</dbReference>
<evidence type="ECO:0000256" key="4">
    <source>
        <dbReference type="SAM" id="Phobius"/>
    </source>
</evidence>
<dbReference type="GO" id="GO:0016020">
    <property type="term" value="C:membrane"/>
    <property type="evidence" value="ECO:0007669"/>
    <property type="project" value="InterPro"/>
</dbReference>
<dbReference type="Gene3D" id="1.20.5.110">
    <property type="match status" value="2"/>
</dbReference>
<keyword evidence="4" id="KW-1133">Transmembrane helix</keyword>
<feature type="transmembrane region" description="Helical" evidence="4">
    <location>
        <begin position="250"/>
        <end position="270"/>
    </location>
</feature>
<feature type="compositionally biased region" description="Polar residues" evidence="3">
    <location>
        <begin position="290"/>
        <end position="299"/>
    </location>
</feature>
<evidence type="ECO:0000259" key="5">
    <source>
        <dbReference type="PROSITE" id="PS50892"/>
    </source>
</evidence>
<dbReference type="AlphaFoldDB" id="A0A819XBM7"/>